<feature type="region of interest" description="Disordered" evidence="1">
    <location>
        <begin position="1"/>
        <end position="128"/>
    </location>
</feature>
<keyword evidence="3" id="KW-1185">Reference proteome</keyword>
<sequence>MTERGPLTGVRGGPNPAEPSHSGDAPSPPGGPPAGPPEDLGAVRRTDALIESLAARRRAGDRAARPGPAPEGSPSRPPGERAADDPDPAVRLLHALITDVDDPDSGSGPGTAPPAPQGPGPRRRGPRTIVALGVAGAVLASSGVAAAGGVADQTTASPAPSTAGAPDVPRAGTDTDAATRERPRPPARSSPEPGGVTAPGGQERERIDRFKRRLDPVLRRRPEPPERPEAPAPMVNSAPSTRPDGPAEDDPRRRIEDLRREAEKRALRHPPREDRPRGD</sequence>
<organism evidence="2 3">
    <name type="scientific">Actinomadura madurae</name>
    <dbReference type="NCBI Taxonomy" id="1993"/>
    <lineage>
        <taxon>Bacteria</taxon>
        <taxon>Bacillati</taxon>
        <taxon>Actinomycetota</taxon>
        <taxon>Actinomycetes</taxon>
        <taxon>Streptosporangiales</taxon>
        <taxon>Thermomonosporaceae</taxon>
        <taxon>Actinomadura</taxon>
    </lineage>
</organism>
<accession>A0A1I5T2X3</accession>
<feature type="region of interest" description="Disordered" evidence="1">
    <location>
        <begin position="146"/>
        <end position="279"/>
    </location>
</feature>
<feature type="compositionally biased region" description="Basic and acidic residues" evidence="1">
    <location>
        <begin position="202"/>
        <end position="229"/>
    </location>
</feature>
<feature type="compositionally biased region" description="Basic and acidic residues" evidence="1">
    <location>
        <begin position="249"/>
        <end position="279"/>
    </location>
</feature>
<feature type="compositionally biased region" description="Pro residues" evidence="1">
    <location>
        <begin position="67"/>
        <end position="77"/>
    </location>
</feature>
<evidence type="ECO:0000313" key="3">
    <source>
        <dbReference type="Proteomes" id="UP000183413"/>
    </source>
</evidence>
<gene>
    <name evidence="2" type="ORF">SAMN04489713_117126</name>
</gene>
<dbReference type="Proteomes" id="UP000183413">
    <property type="component" value="Unassembled WGS sequence"/>
</dbReference>
<dbReference type="RefSeq" id="WP_075023885.1">
    <property type="nucleotide sequence ID" value="NZ_FOVH01000017.1"/>
</dbReference>
<name>A0A1I5T2X3_9ACTN</name>
<dbReference type="STRING" id="1993.SAMN04489713_117126"/>
<dbReference type="InParanoid" id="A0A1I5T2X3"/>
<feature type="compositionally biased region" description="Pro residues" evidence="1">
    <location>
        <begin position="26"/>
        <end position="36"/>
    </location>
</feature>
<protein>
    <submittedName>
        <fullName evidence="2">Uncharacterized protein</fullName>
    </submittedName>
</protein>
<reference evidence="2 3" key="1">
    <citation type="submission" date="2016-10" db="EMBL/GenBank/DDBJ databases">
        <authorList>
            <person name="de Groot N.N."/>
        </authorList>
    </citation>
    <scope>NUCLEOTIDE SEQUENCE [LARGE SCALE GENOMIC DNA]</scope>
    <source>
        <strain evidence="2 3">DSM 43067</strain>
    </source>
</reference>
<dbReference type="AlphaFoldDB" id="A0A1I5T2X3"/>
<dbReference type="EMBL" id="FOVH01000017">
    <property type="protein sequence ID" value="SFP77379.1"/>
    <property type="molecule type" value="Genomic_DNA"/>
</dbReference>
<proteinExistence type="predicted"/>
<feature type="compositionally biased region" description="Low complexity" evidence="1">
    <location>
        <begin position="146"/>
        <end position="166"/>
    </location>
</feature>
<evidence type="ECO:0000313" key="2">
    <source>
        <dbReference type="EMBL" id="SFP77379.1"/>
    </source>
</evidence>
<evidence type="ECO:0000256" key="1">
    <source>
        <dbReference type="SAM" id="MobiDB-lite"/>
    </source>
</evidence>